<dbReference type="InterPro" id="IPR047122">
    <property type="entry name" value="Trans-enoyl_RdTase-like"/>
</dbReference>
<dbReference type="PANTHER" id="PTHR45348:SF2">
    <property type="entry name" value="ZINC-TYPE ALCOHOL DEHYDROGENASE-LIKE PROTEIN C2E1P3.01"/>
    <property type="match status" value="1"/>
</dbReference>
<evidence type="ECO:0000313" key="4">
    <source>
        <dbReference type="EMBL" id="PMD50971.1"/>
    </source>
</evidence>
<dbReference type="GeneID" id="36586737"/>
<sequence length="350" mass="37267">MQQAVLVTEIGKSLTLGSRAIPEPADGQVQIKLTTQQVAPHDTYGHDLGLFIADRLPFILGTNIAGTVTSLPASPSPFKIGDVVFGLGSPFYPTPEMSGLQQYALLSTESCAKIPQGCTPGDMVTFPVNATTSFAALFDVKGFGFPAPPPFPPSKEEFDAKELTVLVIGGGSAVGKLAIQYAKLAGIGTVIAIASVGRTEELKALGATNIIDRHALPEDIRAEVKDITGQEGVEYIYDCVSWDYDFAISLLSKTKKGVLLTLHPAEKAIELAKEMRPSARVQFIVGNADFIQPHTKAFWEALPIWVKEGGLKVGKVRVVEGLTLEGIEEGLASYRDGSAVLPVVVHPNSI</sequence>
<dbReference type="EMBL" id="KZ613912">
    <property type="protein sequence ID" value="PMD50971.1"/>
    <property type="molecule type" value="Genomic_DNA"/>
</dbReference>
<dbReference type="PANTHER" id="PTHR45348">
    <property type="entry name" value="HYPOTHETICAL OXIDOREDUCTASE (EUROFUNG)"/>
    <property type="match status" value="1"/>
</dbReference>
<dbReference type="InterPro" id="IPR020843">
    <property type="entry name" value="ER"/>
</dbReference>
<dbReference type="InterPro" id="IPR011032">
    <property type="entry name" value="GroES-like_sf"/>
</dbReference>
<feature type="domain" description="Enoyl reductase (ER)" evidence="3">
    <location>
        <begin position="11"/>
        <end position="345"/>
    </location>
</feature>
<evidence type="ECO:0000256" key="2">
    <source>
        <dbReference type="ARBA" id="ARBA00023002"/>
    </source>
</evidence>
<dbReference type="InterPro" id="IPR013149">
    <property type="entry name" value="ADH-like_C"/>
</dbReference>
<dbReference type="Pfam" id="PF08240">
    <property type="entry name" value="ADH_N"/>
    <property type="match status" value="1"/>
</dbReference>
<keyword evidence="5" id="KW-1185">Reference proteome</keyword>
<accession>A0A2J6SJM3</accession>
<dbReference type="SUPFAM" id="SSF50129">
    <property type="entry name" value="GroES-like"/>
    <property type="match status" value="1"/>
</dbReference>
<dbReference type="SUPFAM" id="SSF51735">
    <property type="entry name" value="NAD(P)-binding Rossmann-fold domains"/>
    <property type="match status" value="1"/>
</dbReference>
<dbReference type="SMART" id="SM00829">
    <property type="entry name" value="PKS_ER"/>
    <property type="match status" value="1"/>
</dbReference>
<dbReference type="Gene3D" id="3.40.50.720">
    <property type="entry name" value="NAD(P)-binding Rossmann-like Domain"/>
    <property type="match status" value="1"/>
</dbReference>
<dbReference type="InParanoid" id="A0A2J6SJM3"/>
<dbReference type="Proteomes" id="UP000235371">
    <property type="component" value="Unassembled WGS sequence"/>
</dbReference>
<protein>
    <submittedName>
        <fullName evidence="4">GroES-like protein</fullName>
    </submittedName>
</protein>
<dbReference type="OrthoDB" id="9992527at2759"/>
<organism evidence="4 5">
    <name type="scientific">Hyaloscypha bicolor E</name>
    <dbReference type="NCBI Taxonomy" id="1095630"/>
    <lineage>
        <taxon>Eukaryota</taxon>
        <taxon>Fungi</taxon>
        <taxon>Dikarya</taxon>
        <taxon>Ascomycota</taxon>
        <taxon>Pezizomycotina</taxon>
        <taxon>Leotiomycetes</taxon>
        <taxon>Helotiales</taxon>
        <taxon>Hyaloscyphaceae</taxon>
        <taxon>Hyaloscypha</taxon>
        <taxon>Hyaloscypha bicolor</taxon>
    </lineage>
</organism>
<evidence type="ECO:0000256" key="1">
    <source>
        <dbReference type="ARBA" id="ARBA00008072"/>
    </source>
</evidence>
<dbReference type="AlphaFoldDB" id="A0A2J6SJM3"/>
<name>A0A2J6SJM3_9HELO</name>
<keyword evidence="2" id="KW-0560">Oxidoreductase</keyword>
<dbReference type="GO" id="GO:0016651">
    <property type="term" value="F:oxidoreductase activity, acting on NAD(P)H"/>
    <property type="evidence" value="ECO:0007669"/>
    <property type="project" value="InterPro"/>
</dbReference>
<reference evidence="4 5" key="1">
    <citation type="submission" date="2016-04" db="EMBL/GenBank/DDBJ databases">
        <title>A degradative enzymes factory behind the ericoid mycorrhizal symbiosis.</title>
        <authorList>
            <consortium name="DOE Joint Genome Institute"/>
            <person name="Martino E."/>
            <person name="Morin E."/>
            <person name="Grelet G."/>
            <person name="Kuo A."/>
            <person name="Kohler A."/>
            <person name="Daghino S."/>
            <person name="Barry K."/>
            <person name="Choi C."/>
            <person name="Cichocki N."/>
            <person name="Clum A."/>
            <person name="Copeland A."/>
            <person name="Hainaut M."/>
            <person name="Haridas S."/>
            <person name="Labutti K."/>
            <person name="Lindquist E."/>
            <person name="Lipzen A."/>
            <person name="Khouja H.-R."/>
            <person name="Murat C."/>
            <person name="Ohm R."/>
            <person name="Olson A."/>
            <person name="Spatafora J."/>
            <person name="Veneault-Fourrey C."/>
            <person name="Henrissat B."/>
            <person name="Grigoriev I."/>
            <person name="Martin F."/>
            <person name="Perotto S."/>
        </authorList>
    </citation>
    <scope>NUCLEOTIDE SEQUENCE [LARGE SCALE GENOMIC DNA]</scope>
    <source>
        <strain evidence="4 5">E</strain>
    </source>
</reference>
<evidence type="ECO:0000259" key="3">
    <source>
        <dbReference type="SMART" id="SM00829"/>
    </source>
</evidence>
<gene>
    <name evidence="4" type="ORF">K444DRAFT_601155</name>
</gene>
<dbReference type="STRING" id="1095630.A0A2J6SJM3"/>
<dbReference type="Pfam" id="PF00107">
    <property type="entry name" value="ADH_zinc_N"/>
    <property type="match status" value="1"/>
</dbReference>
<comment type="similarity">
    <text evidence="1">Belongs to the zinc-containing alcohol dehydrogenase family.</text>
</comment>
<dbReference type="InterPro" id="IPR013154">
    <property type="entry name" value="ADH-like_N"/>
</dbReference>
<evidence type="ECO:0000313" key="5">
    <source>
        <dbReference type="Proteomes" id="UP000235371"/>
    </source>
</evidence>
<proteinExistence type="inferred from homology"/>
<dbReference type="RefSeq" id="XP_024727875.1">
    <property type="nucleotide sequence ID" value="XM_024878660.1"/>
</dbReference>
<dbReference type="Gene3D" id="3.90.180.10">
    <property type="entry name" value="Medium-chain alcohol dehydrogenases, catalytic domain"/>
    <property type="match status" value="1"/>
</dbReference>
<dbReference type="InterPro" id="IPR036291">
    <property type="entry name" value="NAD(P)-bd_dom_sf"/>
</dbReference>